<dbReference type="InterPro" id="IPR008271">
    <property type="entry name" value="Ser/Thr_kinase_AS"/>
</dbReference>
<evidence type="ECO:0000259" key="1">
    <source>
        <dbReference type="PROSITE" id="PS50011"/>
    </source>
</evidence>
<dbReference type="GO" id="GO:0005524">
    <property type="term" value="F:ATP binding"/>
    <property type="evidence" value="ECO:0007669"/>
    <property type="project" value="InterPro"/>
</dbReference>
<sequence length="284" mass="33621">MSYHNIDVVIKGLSIFVNEYKIIKCLKLNFKRAVYLCSSNKVLKFFIKTNVTDEQHNIFKFYNNLSHPNFCKINKIFEIDMFYVIDMDYIDGITMDKYYANYLLPENNDISSVDSYNKHSGIFNNYVIIFDLILALEFIHNKGIIHGDIKPSNIIINKNNKPIIIDYDLGKYITDGLMSSKNYFGTYMYISPELLYNYKFNTKTDMWSLGMTFVNCINNNKDIFNYDNINELIKCMIEKKRLYGRLFINLIHVMCTYDMSIRPSSKELVNILKKSKFMKQYYSL</sequence>
<dbReference type="SMART" id="SM00220">
    <property type="entry name" value="S_TKc"/>
    <property type="match status" value="1"/>
</dbReference>
<dbReference type="InterPro" id="IPR053235">
    <property type="entry name" value="Ser_Thr_kinase"/>
</dbReference>
<dbReference type="PANTHER" id="PTHR24361">
    <property type="entry name" value="MITOGEN-ACTIVATED KINASE KINASE KINASE"/>
    <property type="match status" value="1"/>
</dbReference>
<proteinExistence type="predicted"/>
<dbReference type="PROSITE" id="PS50011">
    <property type="entry name" value="PROTEIN_KINASE_DOM"/>
    <property type="match status" value="1"/>
</dbReference>
<organism evidence="2">
    <name type="scientific">viral metagenome</name>
    <dbReference type="NCBI Taxonomy" id="1070528"/>
    <lineage>
        <taxon>unclassified sequences</taxon>
        <taxon>metagenomes</taxon>
        <taxon>organismal metagenomes</taxon>
    </lineage>
</organism>
<dbReference type="GO" id="GO:0005737">
    <property type="term" value="C:cytoplasm"/>
    <property type="evidence" value="ECO:0007669"/>
    <property type="project" value="TreeGrafter"/>
</dbReference>
<dbReference type="GO" id="GO:0004674">
    <property type="term" value="F:protein serine/threonine kinase activity"/>
    <property type="evidence" value="ECO:0007669"/>
    <property type="project" value="TreeGrafter"/>
</dbReference>
<reference evidence="2" key="1">
    <citation type="journal article" date="2020" name="Nature">
        <title>Giant virus diversity and host interactions through global metagenomics.</title>
        <authorList>
            <person name="Schulz F."/>
            <person name="Roux S."/>
            <person name="Paez-Espino D."/>
            <person name="Jungbluth S."/>
            <person name="Walsh D.A."/>
            <person name="Denef V.J."/>
            <person name="McMahon K.D."/>
            <person name="Konstantinidis K.T."/>
            <person name="Eloe-Fadrosh E.A."/>
            <person name="Kyrpides N.C."/>
            <person name="Woyke T."/>
        </authorList>
    </citation>
    <scope>NUCLEOTIDE SEQUENCE</scope>
    <source>
        <strain evidence="2">GVMAG-M-3300010160-60</strain>
    </source>
</reference>
<dbReference type="PANTHER" id="PTHR24361:SF785">
    <property type="entry name" value="DUAL SPECIFICITY MITOGEN-ACTIVATED PROTEIN KINASE KINASE 1"/>
    <property type="match status" value="1"/>
</dbReference>
<dbReference type="AlphaFoldDB" id="A0A6C0BFE1"/>
<dbReference type="SUPFAM" id="SSF56112">
    <property type="entry name" value="Protein kinase-like (PK-like)"/>
    <property type="match status" value="1"/>
</dbReference>
<name>A0A6C0BFE1_9ZZZZ</name>
<feature type="domain" description="Protein kinase" evidence="1">
    <location>
        <begin position="1"/>
        <end position="278"/>
    </location>
</feature>
<accession>A0A6C0BFE1</accession>
<evidence type="ECO:0000313" key="2">
    <source>
        <dbReference type="EMBL" id="QHS90309.1"/>
    </source>
</evidence>
<dbReference type="InterPro" id="IPR011009">
    <property type="entry name" value="Kinase-like_dom_sf"/>
</dbReference>
<dbReference type="CDD" id="cd00180">
    <property type="entry name" value="PKc"/>
    <property type="match status" value="1"/>
</dbReference>
<dbReference type="Pfam" id="PF00069">
    <property type="entry name" value="Pkinase"/>
    <property type="match status" value="1"/>
</dbReference>
<dbReference type="Gene3D" id="1.10.510.10">
    <property type="entry name" value="Transferase(Phosphotransferase) domain 1"/>
    <property type="match status" value="1"/>
</dbReference>
<dbReference type="EMBL" id="MN739132">
    <property type="protein sequence ID" value="QHS90309.1"/>
    <property type="molecule type" value="Genomic_DNA"/>
</dbReference>
<dbReference type="InterPro" id="IPR000719">
    <property type="entry name" value="Prot_kinase_dom"/>
</dbReference>
<protein>
    <recommendedName>
        <fullName evidence="1">Protein kinase domain-containing protein</fullName>
    </recommendedName>
</protein>
<dbReference type="PROSITE" id="PS00108">
    <property type="entry name" value="PROTEIN_KINASE_ST"/>
    <property type="match status" value="1"/>
</dbReference>